<reference evidence="1" key="1">
    <citation type="submission" date="2021-07" db="EMBL/GenBank/DDBJ databases">
        <title>Complete Genome Sequences of Mycobacterium farcinogenes Isolated from Clinical Specimens from Patients in Thailand.</title>
        <authorList>
            <person name="Sodsai P."/>
        </authorList>
    </citation>
    <scope>NUCLEOTIDE SEQUENCE</scope>
    <source>
        <strain evidence="1">BKK/CU-MFGFA-001</strain>
    </source>
</reference>
<keyword evidence="1" id="KW-0614">Plasmid</keyword>
<dbReference type="EMBL" id="CP081674">
    <property type="protein sequence ID" value="QZH69403.1"/>
    <property type="molecule type" value="Genomic_DNA"/>
</dbReference>
<sequence>MPQSHDAEARSAPRRKSSLNTLIVGASGFNGRTLSHRLQMNRHRVRGLVRDVANAPISLDDIVQGDVITGEGLTQALTGVDVAYYFVHSLDPGDGSTDERDLRAAHTFAKAAAAAGLPRLVYLTTLAPPAGATPPAYQRNRLAVESIFIEHINDAIILRSPLVLGSGSRALRPYLRLVQRVPMIPMGPWRYNRIAVVDAAAVAEFLLAAATAPESAAGSWDIPASAQPTHLQFIQHIAHTLGLRRFTLGTPVANAALDARLMAAITGESYQFCRTFITANQLDYIVDPTRQVRFTNVAPQPLTTALQAAILNWNDLPRYHQRPK</sequence>
<name>A0ACD1FQT4_MYCFR</name>
<accession>A0ACD1FQT4</accession>
<evidence type="ECO:0000313" key="2">
    <source>
        <dbReference type="Proteomes" id="UP000825598"/>
    </source>
</evidence>
<evidence type="ECO:0000313" key="1">
    <source>
        <dbReference type="EMBL" id="QZH69403.1"/>
    </source>
</evidence>
<organism evidence="1 2">
    <name type="scientific">Mycolicibacterium farcinogenes</name>
    <name type="common">Mycobacterium farcinogenes</name>
    <dbReference type="NCBI Taxonomy" id="1802"/>
    <lineage>
        <taxon>Bacteria</taxon>
        <taxon>Bacillati</taxon>
        <taxon>Actinomycetota</taxon>
        <taxon>Actinomycetes</taxon>
        <taxon>Mycobacteriales</taxon>
        <taxon>Mycobacteriaceae</taxon>
        <taxon>Mycolicibacterium</taxon>
    </lineage>
</organism>
<geneLocation type="plasmid" evidence="1 2">
    <name>unnamed1</name>
</geneLocation>
<keyword evidence="2" id="KW-1185">Reference proteome</keyword>
<protein>
    <submittedName>
        <fullName evidence="1">NAD(P)H-binding protein</fullName>
    </submittedName>
</protein>
<proteinExistence type="predicted"/>
<gene>
    <name evidence="1" type="ORF">K6L26_30875</name>
</gene>
<dbReference type="Proteomes" id="UP000825598">
    <property type="component" value="Plasmid unnamed1"/>
</dbReference>